<comment type="caution">
    <text evidence="3">The sequence shown here is derived from an EMBL/GenBank/DDBJ whole genome shotgun (WGS) entry which is preliminary data.</text>
</comment>
<dbReference type="Pfam" id="PF01535">
    <property type="entry name" value="PPR"/>
    <property type="match status" value="4"/>
</dbReference>
<dbReference type="Pfam" id="PF13041">
    <property type="entry name" value="PPR_2"/>
    <property type="match status" value="3"/>
</dbReference>
<dbReference type="PANTHER" id="PTHR47926">
    <property type="entry name" value="PENTATRICOPEPTIDE REPEAT-CONTAINING PROTEIN"/>
    <property type="match status" value="1"/>
</dbReference>
<dbReference type="InterPro" id="IPR046960">
    <property type="entry name" value="PPR_At4g14850-like_plant"/>
</dbReference>
<keyword evidence="4" id="KW-1185">Reference proteome</keyword>
<reference evidence="3" key="1">
    <citation type="submission" date="2022-04" db="EMBL/GenBank/DDBJ databases">
        <title>A functionally conserved STORR gene fusion in Papaver species that diverged 16.8 million years ago.</title>
        <authorList>
            <person name="Catania T."/>
        </authorList>
    </citation>
    <scope>NUCLEOTIDE SEQUENCE</scope>
    <source>
        <strain evidence="3">S-188037</strain>
    </source>
</reference>
<sequence length="618" mass="69035">MRGYSESKNPEKAIFLYKELLQCGELRPDNYTYPLLLKTCGQLNAISLGYSILGHVLCLGLDSDAYIHNATIHMLVFCGELGFARKVFDSCFVRDLVSWNSIINGYVRCGKFKEGLKLFREMRMKEVRPDEVTLISMVSCCSQMEDLILGRVFHQYIEENGLKLTVPLCNSLMDMYVKCGCLESAKILFNKMSKRSIVSWTTMVMGYAKFSLLDSARRVFDEMPEKDVVPWNALIAGYVQSKQGKAALALFYEMQDLNVKPDEVTMVSLLSACTQLGALEVGKWVHHYIEKHKFSINVALGTALVDMYAKCGNITKARQVFREISGRNSLTWTALIGGLALHGHAHEAISHYYKMIDIGLVPDEITYLGVLSACCHAGLVDEGRRFFSQMTSKFNISPKQKHYSCMVDLLGRAGFLDEAEKLIKSMPTEPDAVVWGALLFACKSYGSVAIGERVAKKLLLLDPSDSAIYVLLANLYREAEMWDKAKEVRKMMRDRGVEKTPGCSSIEVNGEWNECEDDRTEASLCCYGSAQRRKEGKAADNLPVPCILRHTFPHLCAMTPLQIGMPGFHPGGSRFAPQQLYSGHGTPGLVPFEPDGYVSQLQLMPGIWPGVGPNIMML</sequence>
<dbReference type="InterPro" id="IPR011990">
    <property type="entry name" value="TPR-like_helical_dom_sf"/>
</dbReference>
<evidence type="ECO:0000313" key="4">
    <source>
        <dbReference type="Proteomes" id="UP001202328"/>
    </source>
</evidence>
<evidence type="ECO:0000256" key="2">
    <source>
        <dbReference type="PROSITE-ProRule" id="PRU00708"/>
    </source>
</evidence>
<dbReference type="NCBIfam" id="TIGR00756">
    <property type="entry name" value="PPR"/>
    <property type="match status" value="5"/>
</dbReference>
<protein>
    <recommendedName>
        <fullName evidence="5">Pentatricopeptide repeat-containing protein</fullName>
    </recommendedName>
</protein>
<feature type="repeat" description="PPR" evidence="2">
    <location>
        <begin position="196"/>
        <end position="230"/>
    </location>
</feature>
<dbReference type="AlphaFoldDB" id="A0AAD4SFU3"/>
<gene>
    <name evidence="3" type="ORF">MKW98_013200</name>
</gene>
<organism evidence="3 4">
    <name type="scientific">Papaver atlanticum</name>
    <dbReference type="NCBI Taxonomy" id="357466"/>
    <lineage>
        <taxon>Eukaryota</taxon>
        <taxon>Viridiplantae</taxon>
        <taxon>Streptophyta</taxon>
        <taxon>Embryophyta</taxon>
        <taxon>Tracheophyta</taxon>
        <taxon>Spermatophyta</taxon>
        <taxon>Magnoliopsida</taxon>
        <taxon>Ranunculales</taxon>
        <taxon>Papaveraceae</taxon>
        <taxon>Papaveroideae</taxon>
        <taxon>Papaver</taxon>
    </lineage>
</organism>
<dbReference type="FunFam" id="1.25.40.10:FF:000090">
    <property type="entry name" value="Pentatricopeptide repeat-containing protein, chloroplastic"/>
    <property type="match status" value="1"/>
</dbReference>
<feature type="repeat" description="PPR" evidence="2">
    <location>
        <begin position="95"/>
        <end position="129"/>
    </location>
</feature>
<dbReference type="GO" id="GO:0003723">
    <property type="term" value="F:RNA binding"/>
    <property type="evidence" value="ECO:0007669"/>
    <property type="project" value="InterPro"/>
</dbReference>
<feature type="repeat" description="PPR" evidence="2">
    <location>
        <begin position="363"/>
        <end position="393"/>
    </location>
</feature>
<dbReference type="EMBL" id="JAJJMB010010985">
    <property type="protein sequence ID" value="KAI3905402.1"/>
    <property type="molecule type" value="Genomic_DNA"/>
</dbReference>
<dbReference type="GO" id="GO:0009451">
    <property type="term" value="P:RNA modification"/>
    <property type="evidence" value="ECO:0007669"/>
    <property type="project" value="InterPro"/>
</dbReference>
<dbReference type="FunFam" id="1.25.40.10:FF:000348">
    <property type="entry name" value="Pentatricopeptide repeat-containing protein chloroplastic"/>
    <property type="match status" value="1"/>
</dbReference>
<dbReference type="Pfam" id="PF20431">
    <property type="entry name" value="E_motif"/>
    <property type="match status" value="1"/>
</dbReference>
<evidence type="ECO:0000313" key="3">
    <source>
        <dbReference type="EMBL" id="KAI3905402.1"/>
    </source>
</evidence>
<dbReference type="InterPro" id="IPR002885">
    <property type="entry name" value="PPR_rpt"/>
</dbReference>
<evidence type="ECO:0000256" key="1">
    <source>
        <dbReference type="ARBA" id="ARBA00022737"/>
    </source>
</evidence>
<name>A0AAD4SFU3_9MAGN</name>
<dbReference type="PANTHER" id="PTHR47926:SF436">
    <property type="entry name" value="PENTATRICOPEPTIDE REPEAT-CONTAINING PROTEIN ELI1, CHLOROPLASTIC-LIKE ISOFORM X2"/>
    <property type="match status" value="1"/>
</dbReference>
<feature type="repeat" description="PPR" evidence="2">
    <location>
        <begin position="465"/>
        <end position="499"/>
    </location>
</feature>
<dbReference type="Gene3D" id="1.25.40.10">
    <property type="entry name" value="Tetratricopeptide repeat domain"/>
    <property type="match status" value="4"/>
</dbReference>
<dbReference type="FunFam" id="1.25.40.10:FF:000427">
    <property type="entry name" value="Pentatricopeptide repeat-containing protein chloroplastic"/>
    <property type="match status" value="1"/>
</dbReference>
<dbReference type="PROSITE" id="PS51375">
    <property type="entry name" value="PPR"/>
    <property type="match status" value="5"/>
</dbReference>
<feature type="repeat" description="PPR" evidence="2">
    <location>
        <begin position="328"/>
        <end position="362"/>
    </location>
</feature>
<dbReference type="InterPro" id="IPR046848">
    <property type="entry name" value="E_motif"/>
</dbReference>
<accession>A0AAD4SFU3</accession>
<dbReference type="Proteomes" id="UP001202328">
    <property type="component" value="Unassembled WGS sequence"/>
</dbReference>
<evidence type="ECO:0008006" key="5">
    <source>
        <dbReference type="Google" id="ProtNLM"/>
    </source>
</evidence>
<keyword evidence="1" id="KW-0677">Repeat</keyword>
<proteinExistence type="predicted"/>